<protein>
    <submittedName>
        <fullName evidence="1">Uncharacterized protein</fullName>
    </submittedName>
</protein>
<organism evidence="1 2">
    <name type="scientific">Aminipila terrae</name>
    <dbReference type="NCBI Taxonomy" id="2697030"/>
    <lineage>
        <taxon>Bacteria</taxon>
        <taxon>Bacillati</taxon>
        <taxon>Bacillota</taxon>
        <taxon>Clostridia</taxon>
        <taxon>Peptostreptococcales</taxon>
        <taxon>Anaerovoracaceae</taxon>
        <taxon>Aminipila</taxon>
    </lineage>
</organism>
<dbReference type="KEGG" id="amic:Ami3637_03595"/>
<reference evidence="1 2" key="1">
    <citation type="submission" date="2020-01" db="EMBL/GenBank/DDBJ databases">
        <title>Genomic analysis of Aminipila sp. CBA3637.</title>
        <authorList>
            <person name="Kim Y.B."/>
            <person name="Roh S.W."/>
        </authorList>
    </citation>
    <scope>NUCLEOTIDE SEQUENCE [LARGE SCALE GENOMIC DNA]</scope>
    <source>
        <strain evidence="1 2">CBA3637</strain>
    </source>
</reference>
<dbReference type="RefSeq" id="WP_162361361.1">
    <property type="nucleotide sequence ID" value="NZ_CP047591.1"/>
</dbReference>
<gene>
    <name evidence="1" type="ORF">Ami3637_03595</name>
</gene>
<keyword evidence="2" id="KW-1185">Reference proteome</keyword>
<evidence type="ECO:0000313" key="2">
    <source>
        <dbReference type="Proteomes" id="UP000463883"/>
    </source>
</evidence>
<accession>A0A6P1MCF8</accession>
<dbReference type="Proteomes" id="UP000463883">
    <property type="component" value="Chromosome"/>
</dbReference>
<evidence type="ECO:0000313" key="1">
    <source>
        <dbReference type="EMBL" id="QHI71587.1"/>
    </source>
</evidence>
<proteinExistence type="predicted"/>
<dbReference type="EMBL" id="CP047591">
    <property type="protein sequence ID" value="QHI71587.1"/>
    <property type="molecule type" value="Genomic_DNA"/>
</dbReference>
<sequence length="45" mass="5109">MKNRTQNENNNALHLNCTNDIKQKKSIVIGFFCFGEGVNETPNIL</sequence>
<dbReference type="AlphaFoldDB" id="A0A6P1MCF8"/>
<name>A0A6P1MCF8_9FIRM</name>